<proteinExistence type="inferred from homology"/>
<evidence type="ECO:0000256" key="1">
    <source>
        <dbReference type="ARBA" id="ARBA00007447"/>
    </source>
</evidence>
<dbReference type="PROSITE" id="PS51767">
    <property type="entry name" value="PEPTIDASE_A1"/>
    <property type="match status" value="1"/>
</dbReference>
<comment type="caution">
    <text evidence="7">The sequence shown here is derived from an EMBL/GenBank/DDBJ whole genome shotgun (WGS) entry which is preliminary data.</text>
</comment>
<gene>
    <name evidence="7" type="ORF">FOL47_005138</name>
</gene>
<dbReference type="InterPro" id="IPR021109">
    <property type="entry name" value="Peptidase_aspartic_dom_sf"/>
</dbReference>
<dbReference type="EMBL" id="JAAPAO010000288">
    <property type="protein sequence ID" value="KAF4664416.1"/>
    <property type="molecule type" value="Genomic_DNA"/>
</dbReference>
<feature type="chain" id="PRO_5029804182" description="Peptidase A1 domain-containing protein" evidence="5">
    <location>
        <begin position="21"/>
        <end position="379"/>
    </location>
</feature>
<keyword evidence="5" id="KW-0732">Signal</keyword>
<evidence type="ECO:0000256" key="4">
    <source>
        <dbReference type="ARBA" id="ARBA00022801"/>
    </source>
</evidence>
<accession>A0A7J6LZ21</accession>
<evidence type="ECO:0000313" key="7">
    <source>
        <dbReference type="EMBL" id="KAF4664416.1"/>
    </source>
</evidence>
<dbReference type="GO" id="GO:0004190">
    <property type="term" value="F:aspartic-type endopeptidase activity"/>
    <property type="evidence" value="ECO:0007669"/>
    <property type="project" value="UniProtKB-KW"/>
</dbReference>
<keyword evidence="2" id="KW-0645">Protease</keyword>
<keyword evidence="8" id="KW-1185">Reference proteome</keyword>
<dbReference type="SUPFAM" id="SSF50630">
    <property type="entry name" value="Acid proteases"/>
    <property type="match status" value="1"/>
</dbReference>
<evidence type="ECO:0000256" key="3">
    <source>
        <dbReference type="ARBA" id="ARBA00022750"/>
    </source>
</evidence>
<dbReference type="GO" id="GO:0006508">
    <property type="term" value="P:proteolysis"/>
    <property type="evidence" value="ECO:0007669"/>
    <property type="project" value="UniProtKB-KW"/>
</dbReference>
<dbReference type="PANTHER" id="PTHR47966">
    <property type="entry name" value="BETA-SITE APP-CLEAVING ENZYME, ISOFORM A-RELATED"/>
    <property type="match status" value="1"/>
</dbReference>
<dbReference type="PANTHER" id="PTHR47966:SF51">
    <property type="entry name" value="BETA-SITE APP-CLEAVING ENZYME, ISOFORM A-RELATED"/>
    <property type="match status" value="1"/>
</dbReference>
<dbReference type="Proteomes" id="UP000591131">
    <property type="component" value="Unassembled WGS sequence"/>
</dbReference>
<feature type="domain" description="Peptidase A1" evidence="6">
    <location>
        <begin position="45"/>
        <end position="376"/>
    </location>
</feature>
<dbReference type="InterPro" id="IPR033121">
    <property type="entry name" value="PEPTIDASE_A1"/>
</dbReference>
<dbReference type="InterPro" id="IPR034164">
    <property type="entry name" value="Pepsin-like_dom"/>
</dbReference>
<dbReference type="Gene3D" id="2.40.70.10">
    <property type="entry name" value="Acid Proteases"/>
    <property type="match status" value="2"/>
</dbReference>
<keyword evidence="4" id="KW-0378">Hydrolase</keyword>
<evidence type="ECO:0000313" key="8">
    <source>
        <dbReference type="Proteomes" id="UP000591131"/>
    </source>
</evidence>
<name>A0A7J6LZ21_PERCH</name>
<reference evidence="7 8" key="1">
    <citation type="submission" date="2020-04" db="EMBL/GenBank/DDBJ databases">
        <title>Perkinsus chesapeaki whole genome sequence.</title>
        <authorList>
            <person name="Bogema D.R."/>
        </authorList>
    </citation>
    <scope>NUCLEOTIDE SEQUENCE [LARGE SCALE GENOMIC DNA]</scope>
    <source>
        <strain evidence="7">ATCC PRA-425</strain>
    </source>
</reference>
<keyword evidence="3" id="KW-0064">Aspartyl protease</keyword>
<evidence type="ECO:0000256" key="5">
    <source>
        <dbReference type="SAM" id="SignalP"/>
    </source>
</evidence>
<organism evidence="7 8">
    <name type="scientific">Perkinsus chesapeaki</name>
    <name type="common">Clam parasite</name>
    <name type="synonym">Perkinsus andrewsi</name>
    <dbReference type="NCBI Taxonomy" id="330153"/>
    <lineage>
        <taxon>Eukaryota</taxon>
        <taxon>Sar</taxon>
        <taxon>Alveolata</taxon>
        <taxon>Perkinsozoa</taxon>
        <taxon>Perkinsea</taxon>
        <taxon>Perkinsida</taxon>
        <taxon>Perkinsidae</taxon>
        <taxon>Perkinsus</taxon>
    </lineage>
</organism>
<evidence type="ECO:0000256" key="2">
    <source>
        <dbReference type="ARBA" id="ARBA00022670"/>
    </source>
</evidence>
<feature type="signal peptide" evidence="5">
    <location>
        <begin position="1"/>
        <end position="20"/>
    </location>
</feature>
<comment type="similarity">
    <text evidence="1">Belongs to the peptidase A1 family.</text>
</comment>
<dbReference type="InterPro" id="IPR001461">
    <property type="entry name" value="Aspartic_peptidase_A1"/>
</dbReference>
<dbReference type="Pfam" id="PF00026">
    <property type="entry name" value="Asp"/>
    <property type="match status" value="1"/>
</dbReference>
<dbReference type="CDD" id="cd05471">
    <property type="entry name" value="pepsin_like"/>
    <property type="match status" value="1"/>
</dbReference>
<dbReference type="AlphaFoldDB" id="A0A7J6LZ21"/>
<evidence type="ECO:0000259" key="6">
    <source>
        <dbReference type="PROSITE" id="PS51767"/>
    </source>
</evidence>
<sequence>MWINVLLPFITGISIAVGDSQVLRQGAARIYDLSVAKTSPPRAYLYTTTWLGGQLERSVIDTDTPYYINLQRKTFEQVAGPYACQRLFKCYDCPEPCPSTDHPITISFGDDRAVTIFRRSAEFKFGGAKFDDIIFGLMDGFTPAALFDPPVVLGLAPEVEEWYPSIMKQLTTSRSTPLKENVFALYLRPAHPGLEQVGEILLGGGDASLYKEPLQFVPVLRRTPSEKTSWRVMLKAVQIGVEPKVDVNGAVVLDTGSDYIEAPMDKLDELLHSIEHEASKAAGKEVFILYNTLREAYQVDCQYREYMPTLHFMLVGQNKDVPLSIPFEGYVSEDVPMDFCLVLVKNAFLGSWRLSHSMLIGNYMEFHFDSATVGIAQVK</sequence>
<protein>
    <recommendedName>
        <fullName evidence="6">Peptidase A1 domain-containing protein</fullName>
    </recommendedName>
</protein>